<gene>
    <name evidence="4" type="ORF">METZ01_LOCUS242935</name>
</gene>
<dbReference type="InterPro" id="IPR014710">
    <property type="entry name" value="RmlC-like_jellyroll"/>
</dbReference>
<dbReference type="PANTHER" id="PTHR13903">
    <property type="entry name" value="PIRIN-RELATED"/>
    <property type="match status" value="1"/>
</dbReference>
<dbReference type="InterPro" id="IPR012093">
    <property type="entry name" value="Pirin"/>
</dbReference>
<organism evidence="4">
    <name type="scientific">marine metagenome</name>
    <dbReference type="NCBI Taxonomy" id="408172"/>
    <lineage>
        <taxon>unclassified sequences</taxon>
        <taxon>metagenomes</taxon>
        <taxon>ecological metagenomes</taxon>
    </lineage>
</organism>
<evidence type="ECO:0000313" key="4">
    <source>
        <dbReference type="EMBL" id="SVB90081.1"/>
    </source>
</evidence>
<evidence type="ECO:0008006" key="5">
    <source>
        <dbReference type="Google" id="ProtNLM"/>
    </source>
</evidence>
<comment type="similarity">
    <text evidence="1">Belongs to the pirin family.</text>
</comment>
<sequence>MCGVPRLGPKGAIAMQLRGVSNLVSAIATSDGAGVKLNRTIGGPALDSLDPFLLLDEFGSEDGADYIGGFPDHPHRGFETVTYMLDGLMRHEDSTGTGGTLTPGGVQWMTAGRGIVHSEMPQQEDGLMRGFQLWVNLPAAEKMCVPRYQNLEPDEIPGVDGDGGVHIRVIAGDVGGVSGAIYGVAVKPIYLDIRLPVETEHLQPIPDGHTALCYVFEGAIAIVNSTDSVADGSAVDVPHHTLAVLGGGEAVRLQAGPEGGRTLLIAGKPLSEPVVRYGPFV</sequence>
<dbReference type="Pfam" id="PF05726">
    <property type="entry name" value="Pirin_C"/>
    <property type="match status" value="1"/>
</dbReference>
<feature type="domain" description="Pirin N-terminal" evidence="2">
    <location>
        <begin position="35"/>
        <end position="135"/>
    </location>
</feature>
<dbReference type="PIRSF" id="PIRSF006232">
    <property type="entry name" value="Pirin"/>
    <property type="match status" value="1"/>
</dbReference>
<dbReference type="Pfam" id="PF02678">
    <property type="entry name" value="Pirin"/>
    <property type="match status" value="1"/>
</dbReference>
<reference evidence="4" key="1">
    <citation type="submission" date="2018-05" db="EMBL/GenBank/DDBJ databases">
        <authorList>
            <person name="Lanie J.A."/>
            <person name="Ng W.-L."/>
            <person name="Kazmierczak K.M."/>
            <person name="Andrzejewski T.M."/>
            <person name="Davidsen T.M."/>
            <person name="Wayne K.J."/>
            <person name="Tettelin H."/>
            <person name="Glass J.I."/>
            <person name="Rusch D."/>
            <person name="Podicherti R."/>
            <person name="Tsui H.-C.T."/>
            <person name="Winkler M.E."/>
        </authorList>
    </citation>
    <scope>NUCLEOTIDE SEQUENCE</scope>
</reference>
<dbReference type="PANTHER" id="PTHR13903:SF8">
    <property type="entry name" value="PIRIN"/>
    <property type="match status" value="1"/>
</dbReference>
<dbReference type="AlphaFoldDB" id="A0A382HUB6"/>
<dbReference type="CDD" id="cd02909">
    <property type="entry name" value="cupin_pirin_N"/>
    <property type="match status" value="1"/>
</dbReference>
<dbReference type="InterPro" id="IPR008778">
    <property type="entry name" value="Pirin_C_dom"/>
</dbReference>
<dbReference type="InterPro" id="IPR011051">
    <property type="entry name" value="RmlC_Cupin_sf"/>
</dbReference>
<feature type="domain" description="Pirin C-terminal" evidence="3">
    <location>
        <begin position="190"/>
        <end position="281"/>
    </location>
</feature>
<dbReference type="EMBL" id="UINC01062958">
    <property type="protein sequence ID" value="SVB90081.1"/>
    <property type="molecule type" value="Genomic_DNA"/>
</dbReference>
<feature type="non-terminal residue" evidence="4">
    <location>
        <position position="281"/>
    </location>
</feature>
<dbReference type="InterPro" id="IPR003829">
    <property type="entry name" value="Pirin_N_dom"/>
</dbReference>
<name>A0A382HUB6_9ZZZZ</name>
<evidence type="ECO:0000259" key="3">
    <source>
        <dbReference type="Pfam" id="PF05726"/>
    </source>
</evidence>
<dbReference type="Gene3D" id="2.60.120.10">
    <property type="entry name" value="Jelly Rolls"/>
    <property type="match status" value="2"/>
</dbReference>
<protein>
    <recommendedName>
        <fullName evidence="5">Pirin N-terminal domain-containing protein</fullName>
    </recommendedName>
</protein>
<proteinExistence type="inferred from homology"/>
<dbReference type="CDD" id="cd02247">
    <property type="entry name" value="cupin_pirin_C"/>
    <property type="match status" value="1"/>
</dbReference>
<accession>A0A382HUB6</accession>
<evidence type="ECO:0000256" key="1">
    <source>
        <dbReference type="ARBA" id="ARBA00008416"/>
    </source>
</evidence>
<dbReference type="SUPFAM" id="SSF51182">
    <property type="entry name" value="RmlC-like cupins"/>
    <property type="match status" value="1"/>
</dbReference>
<evidence type="ECO:0000259" key="2">
    <source>
        <dbReference type="Pfam" id="PF02678"/>
    </source>
</evidence>